<organism evidence="2">
    <name type="scientific">Aureimonas frigidaquae</name>
    <dbReference type="NCBI Taxonomy" id="424757"/>
    <lineage>
        <taxon>Bacteria</taxon>
        <taxon>Pseudomonadati</taxon>
        <taxon>Pseudomonadota</taxon>
        <taxon>Alphaproteobacteria</taxon>
        <taxon>Hyphomicrobiales</taxon>
        <taxon>Aurantimonadaceae</taxon>
        <taxon>Aureimonas</taxon>
    </lineage>
</organism>
<evidence type="ECO:0000256" key="1">
    <source>
        <dbReference type="SAM" id="Phobius"/>
    </source>
</evidence>
<reference evidence="2" key="1">
    <citation type="journal article" date="2015" name="Proc. Natl. Acad. Sci. U.S.A.">
        <title>Bacterial clade with the ribosomal RNA operon on a small plasmid rather than the chromosome.</title>
        <authorList>
            <person name="Anda M."/>
            <person name="Ohtsubo Y."/>
            <person name="Okubo T."/>
            <person name="Sugawara M."/>
            <person name="Nagata Y."/>
            <person name="Tsuda M."/>
            <person name="Minamisawa K."/>
            <person name="Mitsui H."/>
        </authorList>
    </citation>
    <scope>NUCLEOTIDE SEQUENCE</scope>
    <source>
        <strain evidence="2">JCM 14755</strain>
    </source>
</reference>
<feature type="transmembrane region" description="Helical" evidence="1">
    <location>
        <begin position="203"/>
        <end position="221"/>
    </location>
</feature>
<protein>
    <submittedName>
        <fullName evidence="2">Uncharacterized conserved protein UCP028704</fullName>
    </submittedName>
</protein>
<feature type="transmembrane region" description="Helical" evidence="1">
    <location>
        <begin position="308"/>
        <end position="330"/>
    </location>
</feature>
<dbReference type="Pfam" id="PF10129">
    <property type="entry name" value="OpgC_C"/>
    <property type="match status" value="1"/>
</dbReference>
<feature type="transmembrane region" description="Helical" evidence="1">
    <location>
        <begin position="44"/>
        <end position="62"/>
    </location>
</feature>
<proteinExistence type="predicted"/>
<feature type="transmembrane region" description="Helical" evidence="1">
    <location>
        <begin position="336"/>
        <end position="352"/>
    </location>
</feature>
<accession>A0A0N7KXQ4</accession>
<feature type="transmembrane region" description="Helical" evidence="1">
    <location>
        <begin position="242"/>
        <end position="263"/>
    </location>
</feature>
<feature type="transmembrane region" description="Helical" evidence="1">
    <location>
        <begin position="283"/>
        <end position="301"/>
    </location>
</feature>
<feature type="transmembrane region" description="Helical" evidence="1">
    <location>
        <begin position="83"/>
        <end position="101"/>
    </location>
</feature>
<name>A0A0N7KXQ4_9HYPH</name>
<feature type="transmembrane region" description="Helical" evidence="1">
    <location>
        <begin position="138"/>
        <end position="156"/>
    </location>
</feature>
<dbReference type="InterPro" id="IPR014550">
    <property type="entry name" value="UCP028704_OpgC"/>
</dbReference>
<feature type="transmembrane region" description="Helical" evidence="1">
    <location>
        <begin position="364"/>
        <end position="379"/>
    </location>
</feature>
<feature type="transmembrane region" description="Helical" evidence="1">
    <location>
        <begin position="163"/>
        <end position="183"/>
    </location>
</feature>
<dbReference type="PIRSF" id="PIRSF028704">
    <property type="entry name" value="UPC028704"/>
    <property type="match status" value="1"/>
</dbReference>
<keyword evidence="1" id="KW-0812">Transmembrane</keyword>
<dbReference type="PANTHER" id="PTHR38592:SF3">
    <property type="entry name" value="BLL4819 PROTEIN"/>
    <property type="match status" value="1"/>
</dbReference>
<keyword evidence="1" id="KW-0472">Membrane</keyword>
<dbReference type="AlphaFoldDB" id="A0A0N7KXQ4"/>
<dbReference type="EMBL" id="LC066375">
    <property type="protein sequence ID" value="BAT27569.1"/>
    <property type="molecule type" value="Genomic_DNA"/>
</dbReference>
<feature type="transmembrane region" description="Helical" evidence="1">
    <location>
        <begin position="12"/>
        <end position="32"/>
    </location>
</feature>
<dbReference type="RefSeq" id="WP_062226622.1">
    <property type="nucleotide sequence ID" value="NZ_BBWR01000003.1"/>
</dbReference>
<dbReference type="PANTHER" id="PTHR38592">
    <property type="entry name" value="BLL4819 PROTEIN"/>
    <property type="match status" value="1"/>
</dbReference>
<keyword evidence="1" id="KW-1133">Transmembrane helix</keyword>
<evidence type="ECO:0000313" key="2">
    <source>
        <dbReference type="EMBL" id="BAT27569.1"/>
    </source>
</evidence>
<dbReference type="OrthoDB" id="9775975at2"/>
<sequence>MNRLQFIDGLRGYFLVFMMINHLNFTGGYWLVKLNHNQLAFVEDAQGFIFLSGLLVGLVYARKMIKSGFMAGASAVWRRARQLYVYVLVALAILLVAAALLPDAAQLWSPWMGDLSITDPVRVISAMLMVYQPTYMDILPQYILYMLVAPFALWLCLNGRWGVVALVSFLLWFTVQLGLQTVLTTPIDRALVGEGQFGIRAHFNILAWQTVFFSGVVLGTLTAQKKIDWTRVFSPERSIIPVAALAVCLFFLPLRVATGYGLMSEDLLQRFMPFEVRATFGPVYLLNFVAAAAGVAWLAIAGPRHRFAFVRAIANALHWVMTLQFLQLIGRHSLQVYAWHIIIVYGLIYVDLKTPVFSELTKTLIAFLGISLLAIPALWRERDKTGGEGGTPAASPRVPR</sequence>